<evidence type="ECO:0000313" key="2">
    <source>
        <dbReference type="Proteomes" id="UP000442469"/>
    </source>
</evidence>
<accession>A0A6N8EWM6</accession>
<comment type="caution">
    <text evidence="1">The sequence shown here is derived from an EMBL/GenBank/DDBJ whole genome shotgun (WGS) entry which is preliminary data.</text>
</comment>
<dbReference type="Proteomes" id="UP000442469">
    <property type="component" value="Unassembled WGS sequence"/>
</dbReference>
<dbReference type="Pfam" id="PF04294">
    <property type="entry name" value="VanW"/>
    <property type="match status" value="1"/>
</dbReference>
<dbReference type="InterPro" id="IPR052913">
    <property type="entry name" value="Glycopeptide_resist_protein"/>
</dbReference>
<dbReference type="EMBL" id="WNZZ01000015">
    <property type="protein sequence ID" value="MUG24477.1"/>
    <property type="molecule type" value="Genomic_DNA"/>
</dbReference>
<dbReference type="PANTHER" id="PTHR35788:SF1">
    <property type="entry name" value="EXPORTED PROTEIN"/>
    <property type="match status" value="1"/>
</dbReference>
<gene>
    <name evidence="1" type="ORF">GNQ08_19055</name>
</gene>
<protein>
    <submittedName>
        <fullName evidence="1">Vancomycin resistance protein</fullName>
    </submittedName>
</protein>
<organism evidence="1 2">
    <name type="scientific">Paenibacillus macerans</name>
    <name type="common">Bacillus macerans</name>
    <dbReference type="NCBI Taxonomy" id="44252"/>
    <lineage>
        <taxon>Bacteria</taxon>
        <taxon>Bacillati</taxon>
        <taxon>Bacillota</taxon>
        <taxon>Bacilli</taxon>
        <taxon>Bacillales</taxon>
        <taxon>Paenibacillaceae</taxon>
        <taxon>Paenibacillus</taxon>
    </lineage>
</organism>
<evidence type="ECO:0000313" key="1">
    <source>
        <dbReference type="EMBL" id="MUG24477.1"/>
    </source>
</evidence>
<dbReference type="AlphaFoldDB" id="A0A6N8EWM6"/>
<proteinExistence type="predicted"/>
<sequence length="300" mass="35276">MEVRAGIPPGCRDGRNMVKPVKRSKFRIWLGTCFYRTQRYLNWWFGPDKLAKQRITELFPHRIFQHQTVLLRQLKDVDMQLQYNKIINLKLAAKNIDWLIIRPGETFSFWRTIGKPTRKKGYVNGMVLHYGKFKQGIGGGLCQLANLLYWMALHSPLEITERHRHSYDVFPDSGRTQPFGSGATCSYNYLDLKLYNPGPEPLQLHVYLTERYLAGEVRSMKEPHYRYEVYEKDHRISQEYWGGYIRHNLLFRRTYNLAGEIMRDEYVTENHALMMYEPLLESGSGGKNAAEPSNGRSWVM</sequence>
<name>A0A6N8EWM6_PAEMA</name>
<dbReference type="PANTHER" id="PTHR35788">
    <property type="entry name" value="EXPORTED PROTEIN-RELATED"/>
    <property type="match status" value="1"/>
</dbReference>
<reference evidence="1 2" key="1">
    <citation type="submission" date="2019-11" db="EMBL/GenBank/DDBJ databases">
        <title>Draft genome sequences of five Paenibacillus species of dairy origin.</title>
        <authorList>
            <person name="Olajide A.M."/>
            <person name="Chen S."/>
            <person name="Lapointe G."/>
        </authorList>
    </citation>
    <scope>NUCLEOTIDE SEQUENCE [LARGE SCALE GENOMIC DNA]</scope>
    <source>
        <strain evidence="1 2">3CT49</strain>
    </source>
</reference>
<dbReference type="InterPro" id="IPR007391">
    <property type="entry name" value="Vancomycin_resist_VanW"/>
</dbReference>